<sequence length="432" mass="47277">MLRKFVCSVLFSGVCALTMLPAINAQDPAGRSSGDPSGRNNEGESEAPISPELVELQRSITRLETKIDRLLEQPSEFTPIEVRVADEQGEPLSGFEVQLSSVGDVQAAEATGISSDDGIGLSRALPYGRYWMTLSGNGWHSRSTVTLEVGKAMDLTVVAPAANQVGELVLQASVAPEKVTGLPFGEWEVKGQNGGWGTRIVPEPEEVQESSGDWKTFPTVSDGIEAVAVVVELEIKRRIDQPDASPITWSWRGTSSDSGDPQVKWLVQSNGIIRPLLKVTERSTQISPESDWFQNLVPDRETDEAEGERSTHRERLGYHLLELGTEYQDQAAIAVPAGQIEFSIETIYGDPTRDVLQAVDKQLDDHDSQIWLHAVTSSVSTQWLVRLLGQSWDVSRLGVTQSVDLTADDRKEIRIGTVKSSESLPPRKTPPN</sequence>
<organism evidence="3 4">
    <name type="scientific">Novipirellula caenicola</name>
    <dbReference type="NCBI Taxonomy" id="1536901"/>
    <lineage>
        <taxon>Bacteria</taxon>
        <taxon>Pseudomonadati</taxon>
        <taxon>Planctomycetota</taxon>
        <taxon>Planctomycetia</taxon>
        <taxon>Pirellulales</taxon>
        <taxon>Pirellulaceae</taxon>
        <taxon>Novipirellula</taxon>
    </lineage>
</organism>
<evidence type="ECO:0000256" key="2">
    <source>
        <dbReference type="SAM" id="SignalP"/>
    </source>
</evidence>
<feature type="chain" id="PRO_5046261638" description="Carboxypeptidase regulatory-like domain-containing protein" evidence="2">
    <location>
        <begin position="26"/>
        <end position="432"/>
    </location>
</feature>
<keyword evidence="2" id="KW-0732">Signal</keyword>
<protein>
    <recommendedName>
        <fullName evidence="5">Carboxypeptidase regulatory-like domain-containing protein</fullName>
    </recommendedName>
</protein>
<reference evidence="3 4" key="1">
    <citation type="submission" date="2024-02" db="EMBL/GenBank/DDBJ databases">
        <title>Rhodopirellula caenicola NBRC 110016.</title>
        <authorList>
            <person name="Ichikawa N."/>
            <person name="Katano-Makiyama Y."/>
            <person name="Hidaka K."/>
        </authorList>
    </citation>
    <scope>NUCLEOTIDE SEQUENCE [LARGE SCALE GENOMIC DNA]</scope>
    <source>
        <strain evidence="3 4">NBRC 110016</strain>
    </source>
</reference>
<feature type="signal peptide" evidence="2">
    <location>
        <begin position="1"/>
        <end position="25"/>
    </location>
</feature>
<accession>A0ABP9VNT6</accession>
<dbReference type="EMBL" id="BAABRO010000001">
    <property type="protein sequence ID" value="GAA5505402.1"/>
    <property type="molecule type" value="Genomic_DNA"/>
</dbReference>
<evidence type="ECO:0000313" key="4">
    <source>
        <dbReference type="Proteomes" id="UP001416858"/>
    </source>
</evidence>
<comment type="caution">
    <text evidence="3">The sequence shown here is derived from an EMBL/GenBank/DDBJ whole genome shotgun (WGS) entry which is preliminary data.</text>
</comment>
<evidence type="ECO:0000313" key="3">
    <source>
        <dbReference type="EMBL" id="GAA5505402.1"/>
    </source>
</evidence>
<dbReference type="Proteomes" id="UP001416858">
    <property type="component" value="Unassembled WGS sequence"/>
</dbReference>
<keyword evidence="4" id="KW-1185">Reference proteome</keyword>
<evidence type="ECO:0008006" key="5">
    <source>
        <dbReference type="Google" id="ProtNLM"/>
    </source>
</evidence>
<feature type="region of interest" description="Disordered" evidence="1">
    <location>
        <begin position="25"/>
        <end position="51"/>
    </location>
</feature>
<evidence type="ECO:0000256" key="1">
    <source>
        <dbReference type="SAM" id="MobiDB-lite"/>
    </source>
</evidence>
<gene>
    <name evidence="3" type="ORF">Rcae01_00847</name>
</gene>
<proteinExistence type="predicted"/>
<name>A0ABP9VNT6_9BACT</name>